<name>A0A6J6QGM5_9ZZZZ</name>
<keyword evidence="6" id="KW-0068">Autocatalytic cleavage</keyword>
<evidence type="ECO:0000256" key="2">
    <source>
        <dbReference type="ARBA" id="ARBA00022491"/>
    </source>
</evidence>
<dbReference type="InterPro" id="IPR039418">
    <property type="entry name" value="LexA-like"/>
</dbReference>
<evidence type="ECO:0000256" key="6">
    <source>
        <dbReference type="ARBA" id="ARBA00022813"/>
    </source>
</evidence>
<dbReference type="PANTHER" id="PTHR33516">
    <property type="entry name" value="LEXA REPRESSOR"/>
    <property type="match status" value="1"/>
</dbReference>
<evidence type="ECO:0000256" key="11">
    <source>
        <dbReference type="ARBA" id="ARBA00023236"/>
    </source>
</evidence>
<dbReference type="EMBL" id="CAFBRC010000003">
    <property type="protein sequence ID" value="CAB5070978.1"/>
    <property type="molecule type" value="Genomic_DNA"/>
</dbReference>
<dbReference type="Gene3D" id="2.10.109.10">
    <property type="entry name" value="Umud Fragment, subunit A"/>
    <property type="match status" value="1"/>
</dbReference>
<keyword evidence="5" id="KW-0378">Hydrolase</keyword>
<evidence type="ECO:0000313" key="17">
    <source>
        <dbReference type="EMBL" id="CAB5070978.1"/>
    </source>
</evidence>
<dbReference type="GO" id="GO:0004252">
    <property type="term" value="F:serine-type endopeptidase activity"/>
    <property type="evidence" value="ECO:0007669"/>
    <property type="project" value="InterPro"/>
</dbReference>
<evidence type="ECO:0000256" key="4">
    <source>
        <dbReference type="ARBA" id="ARBA00022763"/>
    </source>
</evidence>
<dbReference type="InterPro" id="IPR036390">
    <property type="entry name" value="WH_DNA-bd_sf"/>
</dbReference>
<dbReference type="AlphaFoldDB" id="A0A6J6QGM5"/>
<evidence type="ECO:0000313" key="15">
    <source>
        <dbReference type="EMBL" id="CAB4687618.1"/>
    </source>
</evidence>
<dbReference type="GO" id="GO:0009432">
    <property type="term" value="P:SOS response"/>
    <property type="evidence" value="ECO:0007669"/>
    <property type="project" value="UniProtKB-KW"/>
</dbReference>
<dbReference type="InterPro" id="IPR036388">
    <property type="entry name" value="WH-like_DNA-bd_sf"/>
</dbReference>
<dbReference type="GO" id="GO:0006508">
    <property type="term" value="P:proteolysis"/>
    <property type="evidence" value="ECO:0007669"/>
    <property type="project" value="InterPro"/>
</dbReference>
<evidence type="ECO:0000256" key="5">
    <source>
        <dbReference type="ARBA" id="ARBA00022801"/>
    </source>
</evidence>
<dbReference type="InterPro" id="IPR050077">
    <property type="entry name" value="LexA_repressor"/>
</dbReference>
<evidence type="ECO:0000256" key="12">
    <source>
        <dbReference type="SAM" id="MobiDB-lite"/>
    </source>
</evidence>
<reference evidence="16" key="1">
    <citation type="submission" date="2020-05" db="EMBL/GenBank/DDBJ databases">
        <authorList>
            <person name="Chiriac C."/>
            <person name="Salcher M."/>
            <person name="Ghai R."/>
            <person name="Kavagutti S V."/>
        </authorList>
    </citation>
    <scope>NUCLEOTIDE SEQUENCE</scope>
</reference>
<feature type="domain" description="Peptidase S24/S26A/S26B/S26C" evidence="13">
    <location>
        <begin position="158"/>
        <end position="269"/>
    </location>
</feature>
<evidence type="ECO:0000256" key="3">
    <source>
        <dbReference type="ARBA" id="ARBA00022705"/>
    </source>
</evidence>
<dbReference type="PRINTS" id="PR00726">
    <property type="entry name" value="LEXASERPTASE"/>
</dbReference>
<keyword evidence="7" id="KW-0805">Transcription regulation</keyword>
<evidence type="ECO:0000256" key="7">
    <source>
        <dbReference type="ARBA" id="ARBA00023015"/>
    </source>
</evidence>
<keyword evidence="4" id="KW-0227">DNA damage</keyword>
<dbReference type="EMBL" id="CAEZXB010000046">
    <property type="protein sequence ID" value="CAB4687618.1"/>
    <property type="molecule type" value="Genomic_DNA"/>
</dbReference>
<organism evidence="16">
    <name type="scientific">freshwater metagenome</name>
    <dbReference type="NCBI Taxonomy" id="449393"/>
    <lineage>
        <taxon>unclassified sequences</taxon>
        <taxon>metagenomes</taxon>
        <taxon>ecological metagenomes</taxon>
    </lineage>
</organism>
<dbReference type="HAMAP" id="MF_00015">
    <property type="entry name" value="LexA"/>
    <property type="match status" value="1"/>
</dbReference>
<dbReference type="PANTHER" id="PTHR33516:SF2">
    <property type="entry name" value="LEXA REPRESSOR-RELATED"/>
    <property type="match status" value="1"/>
</dbReference>
<dbReference type="NCBIfam" id="TIGR00498">
    <property type="entry name" value="lexA"/>
    <property type="match status" value="1"/>
</dbReference>
<dbReference type="EMBL" id="CAEZXN010000072">
    <property type="protein sequence ID" value="CAB4710417.1"/>
    <property type="molecule type" value="Genomic_DNA"/>
</dbReference>
<dbReference type="InterPro" id="IPR006199">
    <property type="entry name" value="LexA_DNA-bd_dom"/>
</dbReference>
<evidence type="ECO:0000256" key="1">
    <source>
        <dbReference type="ARBA" id="ARBA00007484"/>
    </source>
</evidence>
<feature type="region of interest" description="Disordered" evidence="12">
    <location>
        <begin position="131"/>
        <end position="152"/>
    </location>
</feature>
<dbReference type="FunFam" id="2.10.109.10:FF:000001">
    <property type="entry name" value="LexA repressor"/>
    <property type="match status" value="1"/>
</dbReference>
<dbReference type="GO" id="GO:0045892">
    <property type="term" value="P:negative regulation of DNA-templated transcription"/>
    <property type="evidence" value="ECO:0007669"/>
    <property type="project" value="InterPro"/>
</dbReference>
<keyword evidence="3" id="KW-0235">DNA replication</keyword>
<gene>
    <name evidence="15" type="ORF">UFOPK2342_01568</name>
    <name evidence="16" type="ORF">UFOPK2423_01697</name>
    <name evidence="17" type="ORF">UFOPK4367_00062</name>
</gene>
<evidence type="ECO:0000259" key="13">
    <source>
        <dbReference type="Pfam" id="PF00717"/>
    </source>
</evidence>
<dbReference type="InterPro" id="IPR036286">
    <property type="entry name" value="LexA/Signal_pep-like_sf"/>
</dbReference>
<dbReference type="GO" id="GO:0003677">
    <property type="term" value="F:DNA binding"/>
    <property type="evidence" value="ECO:0007669"/>
    <property type="project" value="UniProtKB-KW"/>
</dbReference>
<dbReference type="Pfam" id="PF01726">
    <property type="entry name" value="LexA_DNA_bind"/>
    <property type="match status" value="1"/>
</dbReference>
<sequence length="277" mass="29152">MQDIFEQVFEFLSSEGYLGGMTRSDMAPDTTPESSPESTIDASEALVPTFAELPDGPADDHGLTARQRKILEVISASVSERGFPPTMREIGAAVGLASSASVAYQLSNLVEKGLIKRSGGRQMDVISPESGEQIIPGSAYGSPAAPQGRKSGSMREVPLVGRIAAGAPILAEAHIEESYSLPSDLVGSGELFLLTVVGDSMVDAAICDGDLVVIRSQKQCEPGEIVAAMIDGEATVKTFKRSDGHIWLMPANPAYAPILGDHAEILGKVTAVLRSIR</sequence>
<dbReference type="InterPro" id="IPR006200">
    <property type="entry name" value="LexA"/>
</dbReference>
<comment type="similarity">
    <text evidence="1">Belongs to the peptidase S24 family.</text>
</comment>
<proteinExistence type="inferred from homology"/>
<accession>A0A6J6QGM5</accession>
<keyword evidence="8" id="KW-0238">DNA-binding</keyword>
<evidence type="ECO:0000256" key="8">
    <source>
        <dbReference type="ARBA" id="ARBA00023125"/>
    </source>
</evidence>
<protein>
    <submittedName>
        <fullName evidence="16">Unannotated protein</fullName>
    </submittedName>
</protein>
<keyword evidence="9" id="KW-0804">Transcription</keyword>
<dbReference type="GO" id="GO:0006260">
    <property type="term" value="P:DNA replication"/>
    <property type="evidence" value="ECO:0007669"/>
    <property type="project" value="UniProtKB-KW"/>
</dbReference>
<dbReference type="SUPFAM" id="SSF46785">
    <property type="entry name" value="Winged helix' DNA-binding domain"/>
    <property type="match status" value="1"/>
</dbReference>
<dbReference type="CDD" id="cd06529">
    <property type="entry name" value="S24_LexA-like"/>
    <property type="match status" value="1"/>
</dbReference>
<dbReference type="InterPro" id="IPR015927">
    <property type="entry name" value="Peptidase_S24_S26A/B/C"/>
</dbReference>
<dbReference type="SUPFAM" id="SSF51306">
    <property type="entry name" value="LexA/Signal peptidase"/>
    <property type="match status" value="1"/>
</dbReference>
<dbReference type="InterPro" id="IPR006197">
    <property type="entry name" value="Peptidase_S24_LexA"/>
</dbReference>
<evidence type="ECO:0000313" key="16">
    <source>
        <dbReference type="EMBL" id="CAB4710417.1"/>
    </source>
</evidence>
<dbReference type="Gene3D" id="1.10.10.10">
    <property type="entry name" value="Winged helix-like DNA-binding domain superfamily/Winged helix DNA-binding domain"/>
    <property type="match status" value="1"/>
</dbReference>
<dbReference type="GO" id="GO:0006281">
    <property type="term" value="P:DNA repair"/>
    <property type="evidence" value="ECO:0007669"/>
    <property type="project" value="UniProtKB-KW"/>
</dbReference>
<keyword evidence="10" id="KW-0234">DNA repair</keyword>
<keyword evidence="2" id="KW-0678">Repressor</keyword>
<evidence type="ECO:0000256" key="9">
    <source>
        <dbReference type="ARBA" id="ARBA00023163"/>
    </source>
</evidence>
<dbReference type="Pfam" id="PF00717">
    <property type="entry name" value="Peptidase_S24"/>
    <property type="match status" value="1"/>
</dbReference>
<evidence type="ECO:0000259" key="14">
    <source>
        <dbReference type="Pfam" id="PF01726"/>
    </source>
</evidence>
<keyword evidence="11" id="KW-0742">SOS response</keyword>
<evidence type="ECO:0000256" key="10">
    <source>
        <dbReference type="ARBA" id="ARBA00023204"/>
    </source>
</evidence>
<feature type="domain" description="LexA repressor DNA-binding" evidence="14">
    <location>
        <begin position="61"/>
        <end position="121"/>
    </location>
</feature>